<name>A0A9P9Y8V2_9HYPO</name>
<evidence type="ECO:0000313" key="2">
    <source>
        <dbReference type="Proteomes" id="UP001055219"/>
    </source>
</evidence>
<dbReference type="OrthoDB" id="262547at2759"/>
<dbReference type="PANTHER" id="PTHR34144:SF7">
    <property type="entry name" value="EXPORT PROTEIN (CAP59), PUTATIVE (AFU_ORTHOLOGUE AFUA_7G05020)-RELATED"/>
    <property type="match status" value="1"/>
</dbReference>
<dbReference type="InterPro" id="IPR021047">
    <property type="entry name" value="Mannosyltransferase_CMT1"/>
</dbReference>
<dbReference type="AlphaFoldDB" id="A0A9P9Y8V2"/>
<keyword evidence="2" id="KW-1185">Reference proteome</keyword>
<dbReference type="Pfam" id="PF11735">
    <property type="entry name" value="CAP59_mtransfer"/>
    <property type="match status" value="1"/>
</dbReference>
<protein>
    <submittedName>
        <fullName evidence="1">Glycosyltransferase family 69 protein</fullName>
    </submittedName>
</protein>
<dbReference type="GeneID" id="75832423"/>
<reference evidence="1" key="2">
    <citation type="submission" date="2022-07" db="EMBL/GenBank/DDBJ databases">
        <authorList>
            <person name="Goncalves M.F.M."/>
            <person name="Hilario S."/>
            <person name="Van De Peer Y."/>
            <person name="Esteves A.C."/>
            <person name="Alves A."/>
        </authorList>
    </citation>
    <scope>NUCLEOTIDE SEQUENCE</scope>
    <source>
        <strain evidence="1">MUM 19.33</strain>
    </source>
</reference>
<dbReference type="RefSeq" id="XP_051366462.1">
    <property type="nucleotide sequence ID" value="XM_051508475.1"/>
</dbReference>
<dbReference type="Proteomes" id="UP001055219">
    <property type="component" value="Unassembled WGS sequence"/>
</dbReference>
<sequence length="420" mass="46681">MLIRPVRLRRLPLLRIITPLLTLLLLDALLLVASRPAAPASSSSPVSPRHTAEHGSEIFIASIHRDSAPRLHASWSDALLRLVEAIAQDSAVHVSIAEAYSSDGTRNELRQLQLGLERLGASNTFTHGMTGHELATLVDNPPVPRNMQGGWLWLDEERRWAFRETPLLASLRNEALAPLRRLREEEGRTFDRILWVDDHVTFEPEDVVELLNTRGGNYTTACATTLDPSSRLAEVTAIRDDQGHPILSSRWPWFLSLTSRAAAQKGVPVAVRSCWGGLVAMDAAPIYDDDASLAFRAIDDALADRRIEADETCLLQVDSAGDRGVWMNPGVRVTRTPEEYHRVKCGRVPWQSAVLGSWANRLGRWFGAAAVDSDLRSRVQAWSRGVPGGSPNRYEPGVHCLFDGTRVVRRKPVLRLPWQP</sequence>
<dbReference type="EMBL" id="JAGIXG020000001">
    <property type="protein sequence ID" value="KAI6785606.1"/>
    <property type="molecule type" value="Genomic_DNA"/>
</dbReference>
<accession>A0A9P9Y8V2</accession>
<dbReference type="PANTHER" id="PTHR34144">
    <property type="entry name" value="CHROMOSOME 8, WHOLE GENOME SHOTGUN SEQUENCE"/>
    <property type="match status" value="1"/>
</dbReference>
<gene>
    <name evidence="1" type="ORF">J7T54_005940</name>
</gene>
<proteinExistence type="predicted"/>
<comment type="caution">
    <text evidence="1">The sequence shown here is derived from an EMBL/GenBank/DDBJ whole genome shotgun (WGS) entry which is preliminary data.</text>
</comment>
<evidence type="ECO:0000313" key="1">
    <source>
        <dbReference type="EMBL" id="KAI6785606.1"/>
    </source>
</evidence>
<reference evidence="1" key="1">
    <citation type="journal article" date="2021" name="J Fungi (Basel)">
        <title>Genomic and Metabolomic Analyses of the Marine Fungus Emericellopsis cladophorae: Insights into Saltwater Adaptability Mechanisms and Its Biosynthetic Potential.</title>
        <authorList>
            <person name="Goncalves M.F.M."/>
            <person name="Hilario S."/>
            <person name="Van de Peer Y."/>
            <person name="Esteves A.C."/>
            <person name="Alves A."/>
        </authorList>
    </citation>
    <scope>NUCLEOTIDE SEQUENCE</scope>
    <source>
        <strain evidence="1">MUM 19.33</strain>
    </source>
</reference>
<organism evidence="1 2">
    <name type="scientific">Emericellopsis cladophorae</name>
    <dbReference type="NCBI Taxonomy" id="2686198"/>
    <lineage>
        <taxon>Eukaryota</taxon>
        <taxon>Fungi</taxon>
        <taxon>Dikarya</taxon>
        <taxon>Ascomycota</taxon>
        <taxon>Pezizomycotina</taxon>
        <taxon>Sordariomycetes</taxon>
        <taxon>Hypocreomycetidae</taxon>
        <taxon>Hypocreales</taxon>
        <taxon>Bionectriaceae</taxon>
        <taxon>Emericellopsis</taxon>
    </lineage>
</organism>